<dbReference type="PROSITE" id="PS00297">
    <property type="entry name" value="HSP70_1"/>
    <property type="match status" value="1"/>
</dbReference>
<reference evidence="8" key="1">
    <citation type="submission" date="2020-08" db="EMBL/GenBank/DDBJ databases">
        <authorList>
            <person name="Cejkova D."/>
            <person name="Kubasova T."/>
            <person name="Jahodarova E."/>
            <person name="Rychlik I."/>
        </authorList>
    </citation>
    <scope>NUCLEOTIDE SEQUENCE</scope>
    <source>
        <strain evidence="8">An836</strain>
    </source>
</reference>
<keyword evidence="3 7" id="KW-0547">Nucleotide-binding</keyword>
<comment type="similarity">
    <text evidence="1 7">Belongs to the heat shock protein 70 family.</text>
</comment>
<dbReference type="InterPro" id="IPR013126">
    <property type="entry name" value="Hsp_70_fam"/>
</dbReference>
<keyword evidence="2" id="KW-0597">Phosphoprotein</keyword>
<evidence type="ECO:0000313" key="9">
    <source>
        <dbReference type="Proteomes" id="UP000718821"/>
    </source>
</evidence>
<protein>
    <submittedName>
        <fullName evidence="8">Hsp70 family protein</fullName>
    </submittedName>
</protein>
<dbReference type="InterPro" id="IPR029047">
    <property type="entry name" value="HSP70_peptide-bd_sf"/>
</dbReference>
<dbReference type="Proteomes" id="UP000718821">
    <property type="component" value="Unassembled WGS sequence"/>
</dbReference>
<dbReference type="PROSITE" id="PS01036">
    <property type="entry name" value="HSP70_3"/>
    <property type="match status" value="1"/>
</dbReference>
<dbReference type="AlphaFoldDB" id="A0A938WXN5"/>
<evidence type="ECO:0000256" key="4">
    <source>
        <dbReference type="ARBA" id="ARBA00022840"/>
    </source>
</evidence>
<name>A0A938WXN5_9BIFI</name>
<evidence type="ECO:0000256" key="7">
    <source>
        <dbReference type="RuleBase" id="RU003322"/>
    </source>
</evidence>
<dbReference type="Gene3D" id="3.90.640.10">
    <property type="entry name" value="Actin, Chain A, domain 4"/>
    <property type="match status" value="1"/>
</dbReference>
<dbReference type="PRINTS" id="PR00301">
    <property type="entry name" value="HEATSHOCK70"/>
</dbReference>
<evidence type="ECO:0000256" key="3">
    <source>
        <dbReference type="ARBA" id="ARBA00022741"/>
    </source>
</evidence>
<evidence type="ECO:0000256" key="1">
    <source>
        <dbReference type="ARBA" id="ARBA00007381"/>
    </source>
</evidence>
<dbReference type="PANTHER" id="PTHR19375">
    <property type="entry name" value="HEAT SHOCK PROTEIN 70KDA"/>
    <property type="match status" value="1"/>
</dbReference>
<comment type="caution">
    <text evidence="8">The sequence shown here is derived from an EMBL/GenBank/DDBJ whole genome shotgun (WGS) entry which is preliminary data.</text>
</comment>
<dbReference type="CDD" id="cd24029">
    <property type="entry name" value="ASKHA_NBD_HSP70_DnaK_HscA_HscC"/>
    <property type="match status" value="1"/>
</dbReference>
<dbReference type="GO" id="GO:0140662">
    <property type="term" value="F:ATP-dependent protein folding chaperone"/>
    <property type="evidence" value="ECO:0007669"/>
    <property type="project" value="InterPro"/>
</dbReference>
<dbReference type="InterPro" id="IPR043129">
    <property type="entry name" value="ATPase_NBD"/>
</dbReference>
<dbReference type="FunFam" id="3.90.640.10:FF:000003">
    <property type="entry name" value="Molecular chaperone DnaK"/>
    <property type="match status" value="1"/>
</dbReference>
<dbReference type="SUPFAM" id="SSF53067">
    <property type="entry name" value="Actin-like ATPase domain"/>
    <property type="match status" value="2"/>
</dbReference>
<dbReference type="RefSeq" id="WP_204468312.1">
    <property type="nucleotide sequence ID" value="NZ_JACLYU010000004.1"/>
</dbReference>
<evidence type="ECO:0000256" key="6">
    <source>
        <dbReference type="ARBA" id="ARBA00023186"/>
    </source>
</evidence>
<keyword evidence="5" id="KW-0346">Stress response</keyword>
<dbReference type="Gene3D" id="2.60.34.10">
    <property type="entry name" value="Substrate Binding Domain Of DNAk, Chain A, domain 1"/>
    <property type="match status" value="1"/>
</dbReference>
<evidence type="ECO:0000256" key="2">
    <source>
        <dbReference type="ARBA" id="ARBA00022553"/>
    </source>
</evidence>
<dbReference type="SUPFAM" id="SSF100920">
    <property type="entry name" value="Heat shock protein 70kD (HSP70), peptide-binding domain"/>
    <property type="match status" value="1"/>
</dbReference>
<dbReference type="Pfam" id="PF00012">
    <property type="entry name" value="HSP70"/>
    <property type="match status" value="1"/>
</dbReference>
<keyword evidence="6" id="KW-0143">Chaperone</keyword>
<reference evidence="8" key="2">
    <citation type="journal article" date="2021" name="Sci. Rep.">
        <title>The distribution of antibiotic resistance genes in chicken gut microbiota commensals.</title>
        <authorList>
            <person name="Juricova H."/>
            <person name="Matiasovicova J."/>
            <person name="Kubasova T."/>
            <person name="Cejkova D."/>
            <person name="Rychlik I."/>
        </authorList>
    </citation>
    <scope>NUCLEOTIDE SEQUENCE</scope>
    <source>
        <strain evidence="8">An836</strain>
    </source>
</reference>
<evidence type="ECO:0000313" key="8">
    <source>
        <dbReference type="EMBL" id="MBM6699508.1"/>
    </source>
</evidence>
<keyword evidence="9" id="KW-1185">Reference proteome</keyword>
<dbReference type="EMBL" id="JACLYU010000004">
    <property type="protein sequence ID" value="MBM6699508.1"/>
    <property type="molecule type" value="Genomic_DNA"/>
</dbReference>
<sequence>MGRAVGIDLGTTYSVVAVLDAAGGGVVLQNSEGENTTPSVVFFSTSDGKDEPVVGTMAKHMAATSPDDVVQFVKRHMGDPNWRFDSSSGQSYTAEEVSAIILKRLKQDAELALGEPVTDAVITVPAYFDDARRTATKQAGKMAGFNVMRVLNEPTAAAISYGLDDEKNGTILVYDLGGGTFDVTALRVKDLNFEVLGTDGDRNLGGFDFDNALMKLIADDVAKQGGEGLLNDYEATADLREKAEMAKRSLSNVAKTNVFITFQGKNYKVSVSRKDFEKATGSLLNRTRELVEDVLDETNLTWDGIDYVLLIGGSTRMPMVREMVEKISGKTPETNVNPDEAVALGASIQAALEVANGSGSVDVDDSNTPVVPAAGKDIVIQDVTSQALGTLTYNPETDTERNTVVIPRNAKIPGSYSEEFSTVSDNQTEIRVQVTQGDDPDPQFVVILGESTLRIPPYPKHSPIRVTYHYDIDQTVQIEVTDLVSNQSLGTFEIDRAANLNEEQVAAATDKIGNMTVE</sequence>
<accession>A0A938WXN5</accession>
<dbReference type="InterPro" id="IPR018181">
    <property type="entry name" value="Heat_shock_70_CS"/>
</dbReference>
<dbReference type="Gene3D" id="3.30.420.40">
    <property type="match status" value="2"/>
</dbReference>
<gene>
    <name evidence="8" type="ORF">H7U32_04075</name>
</gene>
<organism evidence="8 9">
    <name type="scientific">Bifidobacterium pullorum subsp. saeculare</name>
    <dbReference type="NCBI Taxonomy" id="78257"/>
    <lineage>
        <taxon>Bacteria</taxon>
        <taxon>Bacillati</taxon>
        <taxon>Actinomycetota</taxon>
        <taxon>Actinomycetes</taxon>
        <taxon>Bifidobacteriales</taxon>
        <taxon>Bifidobacteriaceae</taxon>
        <taxon>Bifidobacterium</taxon>
    </lineage>
</organism>
<keyword evidence="4 7" id="KW-0067">ATP-binding</keyword>
<proteinExistence type="inferred from homology"/>
<dbReference type="FunFam" id="3.30.420.40:FF:000071">
    <property type="entry name" value="Molecular chaperone DnaK"/>
    <property type="match status" value="1"/>
</dbReference>
<evidence type="ECO:0000256" key="5">
    <source>
        <dbReference type="ARBA" id="ARBA00023016"/>
    </source>
</evidence>
<dbReference type="GO" id="GO:0005524">
    <property type="term" value="F:ATP binding"/>
    <property type="evidence" value="ECO:0007669"/>
    <property type="project" value="UniProtKB-KW"/>
</dbReference>